<dbReference type="Pfam" id="PF00575">
    <property type="entry name" value="S1"/>
    <property type="match status" value="1"/>
</dbReference>
<accession>A0AAJ5EE13</accession>
<sequence>MSGKQVFTTTWGGRPLSVEVGQLAKQANGSVFVRYGDTVVLSAAVASKQAKDVDFFPLTVNYEEKMYAVGKVPGGFIKREGRPSEHATLTARLIDRPIRPMFAEGFRNEVQITNVVMSVEQDCPPDMAAMFGSSLALAISDIPFNGPIAGVNVGRVNGELILNPTPEQEELSDIHLSVAGTKDAINMVESGAKEVSEEAMLEALLFGHAAIKEMVAFQEEIVAAVGKEKMEVELLQVDPELKAEIQEAYNARMVAAIQTEEKLAREDNIEAVKEEIITVYTEKLAEDENAAKKLKQVKQIAEDLEKDEVRRLITKEKIRPDGRKIDEIRPLAAEVGLLPRVHGSGLFTRGQTQALSTVTLAPLGEHQIIDGLGTEESKRFIHHYNFPQFSVGSTGPARSPGRREIGHGALGERAMAQVIPSEEEFPYMIRVVSEVLESNGSSSQASICGGILALMDAGVPIKAPVAGIAMGLVMEGDDYTVLTDIQGLEDHLGDMDFKVAGTEQGITALQMDIKIEGITEQILTEALSQAKTARMEILKVITSAIEAPREELSAYAPKIEMIQIKPEKIKEVIGKGGDTINGIIDETGVKIDIDQEGNVSIASSDAAMIKRAIEIIEDIVREAKVGETYLAKVVRIEKFGAFVNLFKGKDALVHISQLANERVANVEDVVKEGDEILVKVTEIDKQGRVNASRKAMLPKEETK</sequence>
<dbReference type="FunFam" id="2.40.50.140:FF:000023">
    <property type="entry name" value="Polyribonucleotide nucleotidyltransferase"/>
    <property type="match status" value="1"/>
</dbReference>
<evidence type="ECO:0000313" key="14">
    <source>
        <dbReference type="Proteomes" id="UP000297725"/>
    </source>
</evidence>
<comment type="function">
    <text evidence="9">Involved in mRNA degradation. Catalyzes the phosphorolysis of single-stranded polyribonucleotides processively in the 3'- to 5'-direction.</text>
</comment>
<evidence type="ECO:0000313" key="13">
    <source>
        <dbReference type="Proteomes" id="UP000296883"/>
    </source>
</evidence>
<dbReference type="SUPFAM" id="SSF54211">
    <property type="entry name" value="Ribosomal protein S5 domain 2-like"/>
    <property type="match status" value="2"/>
</dbReference>
<dbReference type="InterPro" id="IPR003029">
    <property type="entry name" value="S1_domain"/>
</dbReference>
<keyword evidence="3 9" id="KW-0963">Cytoplasm</keyword>
<reference evidence="11 13" key="2">
    <citation type="journal article" date="2020" name="Int. J. Syst. Evol. Microbiol.">
        <title>Vagococcus xieshaowenii sp. nov., isolated from snow finch (Montifringilla taczanowskii) cloacal content.</title>
        <authorList>
            <person name="Ge Y."/>
            <person name="Yang J."/>
            <person name="Lai X.H."/>
            <person name="Zhang G."/>
            <person name="Jin D."/>
            <person name="Lu S."/>
            <person name="Wang B."/>
            <person name="Huang Y."/>
            <person name="Huang Y."/>
            <person name="Ren Z."/>
            <person name="Zhang X."/>
            <person name="Xu J."/>
        </authorList>
    </citation>
    <scope>NUCLEOTIDE SEQUENCE [LARGE SCALE GENOMIC DNA]</scope>
    <source>
        <strain evidence="13">personal::cf-49</strain>
        <strain evidence="11">Personal::cf-49</strain>
    </source>
</reference>
<evidence type="ECO:0000256" key="2">
    <source>
        <dbReference type="ARBA" id="ARBA00007404"/>
    </source>
</evidence>
<dbReference type="AlphaFoldDB" id="A0AAJ5EE13"/>
<dbReference type="GO" id="GO:0005829">
    <property type="term" value="C:cytosol"/>
    <property type="evidence" value="ECO:0007669"/>
    <property type="project" value="UniProtKB-ARBA"/>
</dbReference>
<evidence type="ECO:0000256" key="9">
    <source>
        <dbReference type="HAMAP-Rule" id="MF_01595"/>
    </source>
</evidence>
<dbReference type="InterPro" id="IPR015848">
    <property type="entry name" value="PNPase_PH_RNA-bd_bac/org-type"/>
</dbReference>
<dbReference type="CDD" id="cd11364">
    <property type="entry name" value="RNase_PH_PNPase_2"/>
    <property type="match status" value="1"/>
</dbReference>
<feature type="domain" description="S1 motif" evidence="10">
    <location>
        <begin position="626"/>
        <end position="694"/>
    </location>
</feature>
<dbReference type="EMBL" id="SRHU01000023">
    <property type="protein sequence ID" value="TFZ40831.1"/>
    <property type="molecule type" value="Genomic_DNA"/>
</dbReference>
<dbReference type="CDD" id="cd04472">
    <property type="entry name" value="S1_PNPase"/>
    <property type="match status" value="1"/>
</dbReference>
<dbReference type="Gene3D" id="3.30.1370.10">
    <property type="entry name" value="K Homology domain, type 1"/>
    <property type="match status" value="1"/>
</dbReference>
<dbReference type="NCBIfam" id="NF008805">
    <property type="entry name" value="PRK11824.1"/>
    <property type="match status" value="1"/>
</dbReference>
<dbReference type="PIRSF" id="PIRSF005499">
    <property type="entry name" value="PNPase"/>
    <property type="match status" value="1"/>
</dbReference>
<comment type="subcellular location">
    <subcellularLocation>
        <location evidence="1 9">Cytoplasm</location>
    </subcellularLocation>
</comment>
<dbReference type="InterPro" id="IPR012340">
    <property type="entry name" value="NA-bd_OB-fold"/>
</dbReference>
<dbReference type="FunFam" id="3.30.230.70:FF:000001">
    <property type="entry name" value="Polyribonucleotide nucleotidyltransferase"/>
    <property type="match status" value="1"/>
</dbReference>
<dbReference type="InterPro" id="IPR015847">
    <property type="entry name" value="ExoRNase_PH_dom2"/>
</dbReference>
<evidence type="ECO:0000256" key="7">
    <source>
        <dbReference type="ARBA" id="ARBA00022842"/>
    </source>
</evidence>
<comment type="catalytic activity">
    <reaction evidence="9">
        <text>RNA(n+1) + phosphate = RNA(n) + a ribonucleoside 5'-diphosphate</text>
        <dbReference type="Rhea" id="RHEA:22096"/>
        <dbReference type="Rhea" id="RHEA-COMP:14527"/>
        <dbReference type="Rhea" id="RHEA-COMP:17342"/>
        <dbReference type="ChEBI" id="CHEBI:43474"/>
        <dbReference type="ChEBI" id="CHEBI:57930"/>
        <dbReference type="ChEBI" id="CHEBI:140395"/>
        <dbReference type="EC" id="2.7.7.8"/>
    </reaction>
</comment>
<dbReference type="SUPFAM" id="SSF55666">
    <property type="entry name" value="Ribonuclease PH domain 2-like"/>
    <property type="match status" value="2"/>
</dbReference>
<dbReference type="Pfam" id="PF01138">
    <property type="entry name" value="RNase_PH"/>
    <property type="match status" value="2"/>
</dbReference>
<proteinExistence type="inferred from homology"/>
<keyword evidence="7 9" id="KW-0460">Magnesium</keyword>
<keyword evidence="5 9" id="KW-0548">Nucleotidyltransferase</keyword>
<dbReference type="Proteomes" id="UP000297725">
    <property type="component" value="Unassembled WGS sequence"/>
</dbReference>
<dbReference type="CDD" id="cd11363">
    <property type="entry name" value="RNase_PH_PNPase_1"/>
    <property type="match status" value="1"/>
</dbReference>
<dbReference type="InterPro" id="IPR001247">
    <property type="entry name" value="ExoRNase_PH_dom1"/>
</dbReference>
<feature type="binding site" evidence="9">
    <location>
        <position position="490"/>
    </location>
    <ligand>
        <name>Mg(2+)</name>
        <dbReference type="ChEBI" id="CHEBI:18420"/>
    </ligand>
</feature>
<reference evidence="12 14" key="1">
    <citation type="submission" date="2019-03" db="EMBL/GenBank/DDBJ databases">
        <title>Vagococcus sp. was isolated fron gut of Carduelis flavirostris.</title>
        <authorList>
            <person name="Ge Y."/>
        </authorList>
    </citation>
    <scope>NUCLEOTIDE SEQUENCE [LARGE SCALE GENOMIC DNA]</scope>
    <source>
        <strain evidence="12 14">CF-210</strain>
    </source>
</reference>
<dbReference type="EMBL" id="CP038865">
    <property type="protein sequence ID" value="QCA29191.1"/>
    <property type="molecule type" value="Genomic_DNA"/>
</dbReference>
<keyword evidence="8 9" id="KW-0694">RNA-binding</keyword>
<dbReference type="InterPro" id="IPR020568">
    <property type="entry name" value="Ribosomal_Su5_D2-typ_SF"/>
</dbReference>
<name>A0AAJ5EE13_9ENTE</name>
<protein>
    <recommendedName>
        <fullName evidence="9">Polyribonucleotide nucleotidyltransferase</fullName>
        <ecNumber evidence="9">2.7.7.8</ecNumber>
    </recommendedName>
    <alternativeName>
        <fullName evidence="9">Polynucleotide phosphorylase</fullName>
        <shortName evidence="9">PNPase</shortName>
    </alternativeName>
</protein>
<dbReference type="Pfam" id="PF03726">
    <property type="entry name" value="PNPase"/>
    <property type="match status" value="1"/>
</dbReference>
<dbReference type="SMART" id="SM00322">
    <property type="entry name" value="KH"/>
    <property type="match status" value="1"/>
</dbReference>
<keyword evidence="6 9" id="KW-0479">Metal-binding</keyword>
<comment type="similarity">
    <text evidence="2 9">Belongs to the polyribonucleotide nucleotidyltransferase family.</text>
</comment>
<dbReference type="InterPro" id="IPR004087">
    <property type="entry name" value="KH_dom"/>
</dbReference>
<dbReference type="InterPro" id="IPR004088">
    <property type="entry name" value="KH_dom_type_1"/>
</dbReference>
<evidence type="ECO:0000256" key="5">
    <source>
        <dbReference type="ARBA" id="ARBA00022695"/>
    </source>
</evidence>
<dbReference type="SMART" id="SM00316">
    <property type="entry name" value="S1"/>
    <property type="match status" value="1"/>
</dbReference>
<evidence type="ECO:0000256" key="6">
    <source>
        <dbReference type="ARBA" id="ARBA00022723"/>
    </source>
</evidence>
<dbReference type="Gene3D" id="3.30.230.70">
    <property type="entry name" value="GHMP Kinase, N-terminal domain"/>
    <property type="match status" value="2"/>
</dbReference>
<dbReference type="GO" id="GO:0000175">
    <property type="term" value="F:3'-5'-RNA exonuclease activity"/>
    <property type="evidence" value="ECO:0007669"/>
    <property type="project" value="TreeGrafter"/>
</dbReference>
<evidence type="ECO:0000256" key="8">
    <source>
        <dbReference type="ARBA" id="ARBA00022884"/>
    </source>
</evidence>
<dbReference type="GO" id="GO:0006402">
    <property type="term" value="P:mRNA catabolic process"/>
    <property type="evidence" value="ECO:0007669"/>
    <property type="project" value="UniProtKB-UniRule"/>
</dbReference>
<evidence type="ECO:0000256" key="1">
    <source>
        <dbReference type="ARBA" id="ARBA00004496"/>
    </source>
</evidence>
<evidence type="ECO:0000313" key="11">
    <source>
        <dbReference type="EMBL" id="QCA29191.1"/>
    </source>
</evidence>
<dbReference type="Pfam" id="PF03725">
    <property type="entry name" value="RNase_PH_C"/>
    <property type="match status" value="2"/>
</dbReference>
<dbReference type="SUPFAM" id="SSF54791">
    <property type="entry name" value="Eukaryotic type KH-domain (KH-domain type I)"/>
    <property type="match status" value="1"/>
</dbReference>
<keyword evidence="13" id="KW-1185">Reference proteome</keyword>
<evidence type="ECO:0000313" key="12">
    <source>
        <dbReference type="EMBL" id="TFZ40831.1"/>
    </source>
</evidence>
<evidence type="ECO:0000256" key="4">
    <source>
        <dbReference type="ARBA" id="ARBA00022679"/>
    </source>
</evidence>
<dbReference type="SUPFAM" id="SSF50249">
    <property type="entry name" value="Nucleic acid-binding proteins"/>
    <property type="match status" value="1"/>
</dbReference>
<gene>
    <name evidence="9 12" type="primary">pnp</name>
    <name evidence="12" type="ORF">E4031_05465</name>
    <name evidence="11" type="ORF">E4Z98_07625</name>
</gene>
<dbReference type="GO" id="GO:0003723">
    <property type="term" value="F:RNA binding"/>
    <property type="evidence" value="ECO:0007669"/>
    <property type="project" value="UniProtKB-UniRule"/>
</dbReference>
<dbReference type="GO" id="GO:0000287">
    <property type="term" value="F:magnesium ion binding"/>
    <property type="evidence" value="ECO:0007669"/>
    <property type="project" value="UniProtKB-UniRule"/>
</dbReference>
<dbReference type="Pfam" id="PF00013">
    <property type="entry name" value="KH_1"/>
    <property type="match status" value="1"/>
</dbReference>
<dbReference type="FunFam" id="3.30.1370.10:FF:000001">
    <property type="entry name" value="Polyribonucleotide nucleotidyltransferase"/>
    <property type="match status" value="1"/>
</dbReference>
<dbReference type="GO" id="GO:0006396">
    <property type="term" value="P:RNA processing"/>
    <property type="evidence" value="ECO:0007669"/>
    <property type="project" value="InterPro"/>
</dbReference>
<dbReference type="GO" id="GO:0004654">
    <property type="term" value="F:polyribonucleotide nucleotidyltransferase activity"/>
    <property type="evidence" value="ECO:0007669"/>
    <property type="project" value="UniProtKB-UniRule"/>
</dbReference>
<dbReference type="Gene3D" id="2.40.50.140">
    <property type="entry name" value="Nucleic acid-binding proteins"/>
    <property type="match status" value="1"/>
</dbReference>
<feature type="binding site" evidence="9">
    <location>
        <position position="496"/>
    </location>
    <ligand>
        <name>Mg(2+)</name>
        <dbReference type="ChEBI" id="CHEBI:18420"/>
    </ligand>
</feature>
<dbReference type="CDD" id="cd02393">
    <property type="entry name" value="KH-I_PNPase"/>
    <property type="match status" value="1"/>
</dbReference>
<dbReference type="InterPro" id="IPR036345">
    <property type="entry name" value="ExoRNase_PH_dom2_sf"/>
</dbReference>
<evidence type="ECO:0000256" key="3">
    <source>
        <dbReference type="ARBA" id="ARBA00022490"/>
    </source>
</evidence>
<dbReference type="PROSITE" id="PS50126">
    <property type="entry name" value="S1"/>
    <property type="match status" value="1"/>
</dbReference>
<keyword evidence="4 9" id="KW-0808">Transferase</keyword>
<dbReference type="FunFam" id="3.30.230.70:FF:000002">
    <property type="entry name" value="Polyribonucleotide nucleotidyltransferase"/>
    <property type="match status" value="1"/>
</dbReference>
<comment type="cofactor">
    <cofactor evidence="9">
        <name>Mg(2+)</name>
        <dbReference type="ChEBI" id="CHEBI:18420"/>
    </cofactor>
</comment>
<dbReference type="RefSeq" id="WP_135254437.1">
    <property type="nucleotide sequence ID" value="NZ_CP038865.1"/>
</dbReference>
<dbReference type="PROSITE" id="PS50084">
    <property type="entry name" value="KH_TYPE_1"/>
    <property type="match status" value="1"/>
</dbReference>
<dbReference type="Proteomes" id="UP000296883">
    <property type="component" value="Chromosome"/>
</dbReference>
<dbReference type="HAMAP" id="MF_01595">
    <property type="entry name" value="PNPase"/>
    <property type="match status" value="1"/>
</dbReference>
<dbReference type="InterPro" id="IPR012162">
    <property type="entry name" value="PNPase"/>
</dbReference>
<dbReference type="InterPro" id="IPR036612">
    <property type="entry name" value="KH_dom_type_1_sf"/>
</dbReference>
<evidence type="ECO:0000259" key="10">
    <source>
        <dbReference type="PROSITE" id="PS50126"/>
    </source>
</evidence>
<dbReference type="PANTHER" id="PTHR11252">
    <property type="entry name" value="POLYRIBONUCLEOTIDE NUCLEOTIDYLTRANSFERASE"/>
    <property type="match status" value="1"/>
</dbReference>
<dbReference type="PANTHER" id="PTHR11252:SF0">
    <property type="entry name" value="POLYRIBONUCLEOTIDE NUCLEOTIDYLTRANSFERASE 1, MITOCHONDRIAL"/>
    <property type="match status" value="1"/>
</dbReference>
<organism evidence="12 14">
    <name type="scientific">Vagococcus xieshaowenii</name>
    <dbReference type="NCBI Taxonomy" id="2562451"/>
    <lineage>
        <taxon>Bacteria</taxon>
        <taxon>Bacillati</taxon>
        <taxon>Bacillota</taxon>
        <taxon>Bacilli</taxon>
        <taxon>Lactobacillales</taxon>
        <taxon>Enterococcaceae</taxon>
        <taxon>Vagococcus</taxon>
    </lineage>
</organism>
<dbReference type="EC" id="2.7.7.8" evidence="9"/>
<dbReference type="NCBIfam" id="TIGR03591">
    <property type="entry name" value="polynuc_phos"/>
    <property type="match status" value="1"/>
</dbReference>
<dbReference type="InterPro" id="IPR027408">
    <property type="entry name" value="PNPase/RNase_PH_dom_sf"/>
</dbReference>